<accession>A0A819UJG1</accession>
<dbReference type="EMBL" id="CAJOBG010004059">
    <property type="protein sequence ID" value="CAF4093182.1"/>
    <property type="molecule type" value="Genomic_DNA"/>
</dbReference>
<dbReference type="AlphaFoldDB" id="A0A819UJG1"/>
<proteinExistence type="predicted"/>
<dbReference type="Proteomes" id="UP000663866">
    <property type="component" value="Unassembled WGS sequence"/>
</dbReference>
<evidence type="ECO:0000313" key="2">
    <source>
        <dbReference type="Proteomes" id="UP000663866"/>
    </source>
</evidence>
<keyword evidence="2" id="KW-1185">Reference proteome</keyword>
<reference evidence="1" key="1">
    <citation type="submission" date="2021-02" db="EMBL/GenBank/DDBJ databases">
        <authorList>
            <person name="Nowell W R."/>
        </authorList>
    </citation>
    <scope>NUCLEOTIDE SEQUENCE</scope>
</reference>
<organism evidence="1 2">
    <name type="scientific">Rotaria magnacalcarata</name>
    <dbReference type="NCBI Taxonomy" id="392030"/>
    <lineage>
        <taxon>Eukaryota</taxon>
        <taxon>Metazoa</taxon>
        <taxon>Spiralia</taxon>
        <taxon>Gnathifera</taxon>
        <taxon>Rotifera</taxon>
        <taxon>Eurotatoria</taxon>
        <taxon>Bdelloidea</taxon>
        <taxon>Philodinida</taxon>
        <taxon>Philodinidae</taxon>
        <taxon>Rotaria</taxon>
    </lineage>
</organism>
<comment type="caution">
    <text evidence="1">The sequence shown here is derived from an EMBL/GenBank/DDBJ whole genome shotgun (WGS) entry which is preliminary data.</text>
</comment>
<protein>
    <submittedName>
        <fullName evidence="1">Uncharacterized protein</fullName>
    </submittedName>
</protein>
<gene>
    <name evidence="1" type="ORF">OVN521_LOCUS20477</name>
</gene>
<feature type="non-terminal residue" evidence="1">
    <location>
        <position position="16"/>
    </location>
</feature>
<sequence>MLNLEVIWNDMAHPPR</sequence>
<evidence type="ECO:0000313" key="1">
    <source>
        <dbReference type="EMBL" id="CAF4093182.1"/>
    </source>
</evidence>
<name>A0A819UJG1_9BILA</name>